<keyword evidence="3" id="KW-0863">Zinc-finger</keyword>
<dbReference type="GO" id="GO:0016567">
    <property type="term" value="P:protein ubiquitination"/>
    <property type="evidence" value="ECO:0007669"/>
    <property type="project" value="InterPro"/>
</dbReference>
<evidence type="ECO:0000259" key="6">
    <source>
        <dbReference type="Pfam" id="PF01485"/>
    </source>
</evidence>
<sequence>MPDVIVTFLAYPPDCRLQITEGLDDGKNEKGVLCQSAIQAKFYCPFNECSALLEAGDGEEAITVSECPHWNRMLCAYCKVPWHHAPDCKEFQGLEEGERGREDLLLRELAAKLRWQRCPQGKCYCRED</sequence>
<evidence type="ECO:0000256" key="5">
    <source>
        <dbReference type="ARBA" id="ARBA00022833"/>
    </source>
</evidence>
<keyword evidence="9" id="KW-1185">Reference proteome</keyword>
<dbReference type="Gramene" id="Ma09_t13740.1">
    <property type="protein sequence ID" value="Ma09_p13740.1"/>
    <property type="gene ID" value="Ma09_g13740"/>
</dbReference>
<keyword evidence="2" id="KW-0479">Metal-binding</keyword>
<reference evidence="8" key="2">
    <citation type="submission" date="2021-05" db="UniProtKB">
        <authorList>
            <consortium name="EnsemblPlants"/>
        </authorList>
    </citation>
    <scope>IDENTIFICATION</scope>
    <source>
        <strain evidence="8">subsp. malaccensis</strain>
    </source>
</reference>
<name>A0A804KJA2_MUSAM</name>
<dbReference type="InterPro" id="IPR031127">
    <property type="entry name" value="E3_UB_ligase_RBR"/>
</dbReference>
<dbReference type="OMA" id="SKPFCIN"/>
<dbReference type="Pfam" id="PF01485">
    <property type="entry name" value="IBR"/>
    <property type="match status" value="1"/>
</dbReference>
<keyword evidence="5" id="KW-0862">Zinc</keyword>
<dbReference type="PANTHER" id="PTHR11685">
    <property type="entry name" value="RBR FAMILY RING FINGER AND IBR DOMAIN-CONTAINING"/>
    <property type="match status" value="1"/>
</dbReference>
<accession>A0A804KJA2</accession>
<gene>
    <name evidence="7" type="ORF">GSMUA_232080.1</name>
</gene>
<protein>
    <submittedName>
        <fullName evidence="7">(wild Malaysian banana) hypothetical protein</fullName>
    </submittedName>
</protein>
<comment type="cofactor">
    <cofactor evidence="1">
        <name>Zn(2+)</name>
        <dbReference type="ChEBI" id="CHEBI:29105"/>
    </cofactor>
</comment>
<dbReference type="AlphaFoldDB" id="A0A804KJA2"/>
<reference evidence="7" key="1">
    <citation type="submission" date="2021-03" db="EMBL/GenBank/DDBJ databases">
        <authorList>
            <consortium name="Genoscope - CEA"/>
            <person name="William W."/>
        </authorList>
    </citation>
    <scope>NUCLEOTIDE SEQUENCE</scope>
    <source>
        <strain evidence="7">Doubled-haploid Pahang</strain>
    </source>
</reference>
<keyword evidence="4" id="KW-0833">Ubl conjugation pathway</keyword>
<evidence type="ECO:0000313" key="9">
    <source>
        <dbReference type="Proteomes" id="UP000012960"/>
    </source>
</evidence>
<dbReference type="GO" id="GO:0004842">
    <property type="term" value="F:ubiquitin-protein transferase activity"/>
    <property type="evidence" value="ECO:0007669"/>
    <property type="project" value="InterPro"/>
</dbReference>
<dbReference type="GO" id="GO:0008270">
    <property type="term" value="F:zinc ion binding"/>
    <property type="evidence" value="ECO:0007669"/>
    <property type="project" value="UniProtKB-KW"/>
</dbReference>
<dbReference type="EnsemblPlants" id="Ma09_t13740.1">
    <property type="protein sequence ID" value="Ma09_p13740.1"/>
    <property type="gene ID" value="Ma09_g13740"/>
</dbReference>
<evidence type="ECO:0000256" key="4">
    <source>
        <dbReference type="ARBA" id="ARBA00022786"/>
    </source>
</evidence>
<dbReference type="InterPro" id="IPR002867">
    <property type="entry name" value="IBR_dom"/>
</dbReference>
<evidence type="ECO:0000256" key="3">
    <source>
        <dbReference type="ARBA" id="ARBA00022771"/>
    </source>
</evidence>
<proteinExistence type="predicted"/>
<dbReference type="InParanoid" id="A0A804KJA2"/>
<dbReference type="Proteomes" id="UP000012960">
    <property type="component" value="Unplaced"/>
</dbReference>
<dbReference type="EMBL" id="HG996474">
    <property type="protein sequence ID" value="CAG1835103.1"/>
    <property type="molecule type" value="Genomic_DNA"/>
</dbReference>
<organism evidence="8 9">
    <name type="scientific">Musa acuminata subsp. malaccensis</name>
    <name type="common">Wild banana</name>
    <name type="synonym">Musa malaccensis</name>
    <dbReference type="NCBI Taxonomy" id="214687"/>
    <lineage>
        <taxon>Eukaryota</taxon>
        <taxon>Viridiplantae</taxon>
        <taxon>Streptophyta</taxon>
        <taxon>Embryophyta</taxon>
        <taxon>Tracheophyta</taxon>
        <taxon>Spermatophyta</taxon>
        <taxon>Magnoliopsida</taxon>
        <taxon>Liliopsida</taxon>
        <taxon>Zingiberales</taxon>
        <taxon>Musaceae</taxon>
        <taxon>Musa</taxon>
    </lineage>
</organism>
<evidence type="ECO:0000313" key="8">
    <source>
        <dbReference type="EnsemblPlants" id="Ma09_p13740.1"/>
    </source>
</evidence>
<feature type="domain" description="IBR" evidence="6">
    <location>
        <begin position="40"/>
        <end position="88"/>
    </location>
</feature>
<evidence type="ECO:0000313" key="7">
    <source>
        <dbReference type="EMBL" id="CAG1835103.1"/>
    </source>
</evidence>
<evidence type="ECO:0000256" key="1">
    <source>
        <dbReference type="ARBA" id="ARBA00001947"/>
    </source>
</evidence>
<evidence type="ECO:0000256" key="2">
    <source>
        <dbReference type="ARBA" id="ARBA00022723"/>
    </source>
</evidence>
<dbReference type="OrthoDB" id="10009520at2759"/>